<organism evidence="3 4">
    <name type="scientific">Lucifera butyrica</name>
    <dbReference type="NCBI Taxonomy" id="1351585"/>
    <lineage>
        <taxon>Bacteria</taxon>
        <taxon>Bacillati</taxon>
        <taxon>Bacillota</taxon>
        <taxon>Negativicutes</taxon>
        <taxon>Veillonellales</taxon>
        <taxon>Veillonellaceae</taxon>
        <taxon>Lucifera</taxon>
    </lineage>
</organism>
<dbReference type="OrthoDB" id="396512at2"/>
<dbReference type="Pfam" id="PF13432">
    <property type="entry name" value="TPR_16"/>
    <property type="match status" value="3"/>
</dbReference>
<keyword evidence="4" id="KW-1185">Reference proteome</keyword>
<evidence type="ECO:0000259" key="2">
    <source>
        <dbReference type="Pfam" id="PF00535"/>
    </source>
</evidence>
<dbReference type="CDD" id="cd02511">
    <property type="entry name" value="Beta4Glucosyltransferase"/>
    <property type="match status" value="1"/>
</dbReference>
<accession>A0A498R2U1</accession>
<dbReference type="Gene3D" id="3.90.550.10">
    <property type="entry name" value="Spore Coat Polysaccharide Biosynthesis Protein SpsA, Chain A"/>
    <property type="match status" value="1"/>
</dbReference>
<dbReference type="GO" id="GO:0016740">
    <property type="term" value="F:transferase activity"/>
    <property type="evidence" value="ECO:0007669"/>
    <property type="project" value="UniProtKB-KW"/>
</dbReference>
<dbReference type="RefSeq" id="WP_122626466.1">
    <property type="nucleotide sequence ID" value="NZ_UPPP01000056.1"/>
</dbReference>
<feature type="repeat" description="TPR" evidence="1">
    <location>
        <begin position="273"/>
        <end position="306"/>
    </location>
</feature>
<sequence length="658" mass="74943">MLSLCMIVKNEEKNLARCLSSVSGAVDEIIIVDTGSADNTLEIARSFGAKITSFLWNNNFSDARNASLSLAGGDWILFLDADEELAPGSINFLKQAMEAEDVEGYFLKIVNFLGNEGWQDTCPDLVFRLFRNRPDYRFHGAIHEQIVDVILEKNKQARYQRAENVIILHYGYLDSQIEDKDKKARNLQLIEQEVGQDPENRLLRYHYGVELFRDGRYEEAAAELIRAANGIDPQTIYLPKLLRYIVLAYHAAKKTEEALNILKTAIPVFPDYADLYYYQGLLHYERKEYDRSFQAFNLAVTMPEQAVHYAPFAGTRGFRAYCMLGQLAELFCNPEEALHFYIAALRDNPRFTTALEKIIAILDPVKEPAYTKTALFQLCDVSTPSANLFMAQILFSQAAYGLALEFLDQGTVHQPLAPETSLSKAICLIQNRRFFEALRIIETFEPGHPLFPLAKLNQLFCFWLQGNRRQVRLLANDLLSLGLSADTAAVVGLLRDSLTKKNPKPVTLGEDGTALLADILKRTLSLDEAAKAESLLGSLNPEIMETFSGTAGKLYLRFGFPALAEHYLRQYSARFSEDAETLEHLATALTEQDRPEETILCYQQCIRLEPKMPRYYIKLIRLYEQLRNNLLQTLTHKYPQLEMFRVAQSRDDTAWWSP</sequence>
<keyword evidence="1" id="KW-0802">TPR repeat</keyword>
<protein>
    <submittedName>
        <fullName evidence="3">Nucleotide-diphospho-sugar transferases</fullName>
    </submittedName>
</protein>
<proteinExistence type="predicted"/>
<dbReference type="PANTHER" id="PTHR43630:SF2">
    <property type="entry name" value="GLYCOSYLTRANSFERASE"/>
    <property type="match status" value="1"/>
</dbReference>
<evidence type="ECO:0000313" key="3">
    <source>
        <dbReference type="EMBL" id="VBB05475.1"/>
    </source>
</evidence>
<dbReference type="AlphaFoldDB" id="A0A498R2U1"/>
<dbReference type="Proteomes" id="UP000277811">
    <property type="component" value="Unassembled WGS sequence"/>
</dbReference>
<dbReference type="SUPFAM" id="SSF53448">
    <property type="entry name" value="Nucleotide-diphospho-sugar transferases"/>
    <property type="match status" value="1"/>
</dbReference>
<gene>
    <name evidence="3" type="ORF">LUCI_0685</name>
</gene>
<evidence type="ECO:0000313" key="4">
    <source>
        <dbReference type="Proteomes" id="UP000277811"/>
    </source>
</evidence>
<dbReference type="PROSITE" id="PS50005">
    <property type="entry name" value="TPR"/>
    <property type="match status" value="1"/>
</dbReference>
<dbReference type="EMBL" id="UPPP01000056">
    <property type="protein sequence ID" value="VBB05475.1"/>
    <property type="molecule type" value="Genomic_DNA"/>
</dbReference>
<dbReference type="SUPFAM" id="SSF48452">
    <property type="entry name" value="TPR-like"/>
    <property type="match status" value="2"/>
</dbReference>
<dbReference type="Gene3D" id="1.25.40.10">
    <property type="entry name" value="Tetratricopeptide repeat domain"/>
    <property type="match status" value="3"/>
</dbReference>
<dbReference type="PANTHER" id="PTHR43630">
    <property type="entry name" value="POLY-BETA-1,6-N-ACETYL-D-GLUCOSAMINE SYNTHASE"/>
    <property type="match status" value="1"/>
</dbReference>
<evidence type="ECO:0000256" key="1">
    <source>
        <dbReference type="PROSITE-ProRule" id="PRU00339"/>
    </source>
</evidence>
<reference evidence="3 4" key="1">
    <citation type="submission" date="2018-06" db="EMBL/GenBank/DDBJ databases">
        <authorList>
            <person name="Strepis N."/>
        </authorList>
    </citation>
    <scope>NUCLEOTIDE SEQUENCE [LARGE SCALE GENOMIC DNA]</scope>
    <source>
        <strain evidence="3">LUCI</strain>
    </source>
</reference>
<dbReference type="InterPro" id="IPR029044">
    <property type="entry name" value="Nucleotide-diphossugar_trans"/>
</dbReference>
<dbReference type="SMART" id="SM00028">
    <property type="entry name" value="TPR"/>
    <property type="match status" value="5"/>
</dbReference>
<feature type="domain" description="Glycosyltransferase 2-like" evidence="2">
    <location>
        <begin position="3"/>
        <end position="118"/>
    </location>
</feature>
<dbReference type="InterPro" id="IPR019734">
    <property type="entry name" value="TPR_rpt"/>
</dbReference>
<dbReference type="InterPro" id="IPR011990">
    <property type="entry name" value="TPR-like_helical_dom_sf"/>
</dbReference>
<dbReference type="Pfam" id="PF00535">
    <property type="entry name" value="Glycos_transf_2"/>
    <property type="match status" value="1"/>
</dbReference>
<name>A0A498R2U1_9FIRM</name>
<dbReference type="InterPro" id="IPR001173">
    <property type="entry name" value="Glyco_trans_2-like"/>
</dbReference>
<keyword evidence="3" id="KW-0808">Transferase</keyword>